<dbReference type="OrthoDB" id="5835829at2759"/>
<gene>
    <name evidence="2" type="ORF">BT96DRAFT_867266</name>
</gene>
<dbReference type="Proteomes" id="UP000799118">
    <property type="component" value="Unassembled WGS sequence"/>
</dbReference>
<dbReference type="SUPFAM" id="SSF53756">
    <property type="entry name" value="UDP-Glycosyltransferase/glycogen phosphorylase"/>
    <property type="match status" value="1"/>
</dbReference>
<dbReference type="Pfam" id="PF00201">
    <property type="entry name" value="UDPGT"/>
    <property type="match status" value="1"/>
</dbReference>
<name>A0A6A4GR05_9AGAR</name>
<evidence type="ECO:0000256" key="1">
    <source>
        <dbReference type="ARBA" id="ARBA00022679"/>
    </source>
</evidence>
<dbReference type="Gene3D" id="3.40.50.2000">
    <property type="entry name" value="Glycogen Phosphorylase B"/>
    <property type="match status" value="2"/>
</dbReference>
<reference evidence="2" key="1">
    <citation type="journal article" date="2019" name="Environ. Microbiol.">
        <title>Fungal ecological strategies reflected in gene transcription - a case study of two litter decomposers.</title>
        <authorList>
            <person name="Barbi F."/>
            <person name="Kohler A."/>
            <person name="Barry K."/>
            <person name="Baskaran P."/>
            <person name="Daum C."/>
            <person name="Fauchery L."/>
            <person name="Ihrmark K."/>
            <person name="Kuo A."/>
            <person name="LaButti K."/>
            <person name="Lipzen A."/>
            <person name="Morin E."/>
            <person name="Grigoriev I.V."/>
            <person name="Henrissat B."/>
            <person name="Lindahl B."/>
            <person name="Martin F."/>
        </authorList>
    </citation>
    <scope>NUCLEOTIDE SEQUENCE</scope>
    <source>
        <strain evidence="2">JB14</strain>
    </source>
</reference>
<dbReference type="InterPro" id="IPR002213">
    <property type="entry name" value="UDP_glucos_trans"/>
</dbReference>
<evidence type="ECO:0008006" key="4">
    <source>
        <dbReference type="Google" id="ProtNLM"/>
    </source>
</evidence>
<dbReference type="GO" id="GO:0008194">
    <property type="term" value="F:UDP-glycosyltransferase activity"/>
    <property type="evidence" value="ECO:0007669"/>
    <property type="project" value="InterPro"/>
</dbReference>
<dbReference type="AlphaFoldDB" id="A0A6A4GR05"/>
<dbReference type="PANTHER" id="PTHR48045:SF31">
    <property type="entry name" value="UDP-GLYCOSYLTRANSFERASE 76B1-LIKE"/>
    <property type="match status" value="1"/>
</dbReference>
<protein>
    <recommendedName>
        <fullName evidence="4">UDP-Glycosyltransferase/glycogen phosphorylase</fullName>
    </recommendedName>
</protein>
<evidence type="ECO:0000313" key="2">
    <source>
        <dbReference type="EMBL" id="KAE9387730.1"/>
    </source>
</evidence>
<accession>A0A6A4GR05</accession>
<dbReference type="PANTHER" id="PTHR48045">
    <property type="entry name" value="UDP-GLYCOSYLTRANSFERASE 72B1"/>
    <property type="match status" value="1"/>
</dbReference>
<organism evidence="2 3">
    <name type="scientific">Gymnopus androsaceus JB14</name>
    <dbReference type="NCBI Taxonomy" id="1447944"/>
    <lineage>
        <taxon>Eukaryota</taxon>
        <taxon>Fungi</taxon>
        <taxon>Dikarya</taxon>
        <taxon>Basidiomycota</taxon>
        <taxon>Agaricomycotina</taxon>
        <taxon>Agaricomycetes</taxon>
        <taxon>Agaricomycetidae</taxon>
        <taxon>Agaricales</taxon>
        <taxon>Marasmiineae</taxon>
        <taxon>Omphalotaceae</taxon>
        <taxon>Gymnopus</taxon>
    </lineage>
</organism>
<evidence type="ECO:0000313" key="3">
    <source>
        <dbReference type="Proteomes" id="UP000799118"/>
    </source>
</evidence>
<keyword evidence="3" id="KW-1185">Reference proteome</keyword>
<sequence length="533" mass="59404">MPSPTHFVVVCTPIFGHARPTFTFCMNLLNEHPNLYITYVCTGTHSPMFTPPFEREMTLYSLKLEPRSRLNIKLLGEGALRTTMEQIISLFTLLPTYLGPLLGNPEAISSNDAFQRLPSALMIEPGGFAVTDILDAIMLSTPYPTLRIPVLAFFATNAAILNLYWIRKDEHPETYWKSIYAEAENELAAGLHGDLALGNVAFKIWCRPGGIVKTPNLPPMYNYELNPQTEAMATDPLSFAVAQADLCKSITDRVSRISGFLIHTSPLMEPDEVEDMERTSPDQAFLHIGPQYPPQWWEEGIPEKVSILSDEDQRTISFLDDMGARFGKKSILYISFGTLFVPSQRPQLFDALIKTILSADPPLPFVFAGAKSSANISSEAKELIEGCGRGLLADFVPQQALLKHDATGYYLCHAGSNSISEAFLNGVPMILWPYSIDQPLIANQVSVGLGLAFELVQVRNGESIGKPSHRGTIVHGTQEAVEAEMSDIWTRMRGEEGQKMRERVITFRNAMKEDYKTGKARRAMDRMSVFMEQ</sequence>
<dbReference type="EMBL" id="ML769784">
    <property type="protein sequence ID" value="KAE9387730.1"/>
    <property type="molecule type" value="Genomic_DNA"/>
</dbReference>
<proteinExistence type="predicted"/>
<keyword evidence="1" id="KW-0808">Transferase</keyword>